<dbReference type="RefSeq" id="WP_236727366.1">
    <property type="nucleotide sequence ID" value="NZ_CP128491.1"/>
</dbReference>
<evidence type="ECO:0000313" key="7">
    <source>
        <dbReference type="Proteomes" id="UP000024329"/>
    </source>
</evidence>
<evidence type="ECO:0000256" key="4">
    <source>
        <dbReference type="ARBA" id="ARBA00023002"/>
    </source>
</evidence>
<dbReference type="SUPFAM" id="SSF51905">
    <property type="entry name" value="FAD/NAD(P)-binding domain"/>
    <property type="match status" value="1"/>
</dbReference>
<dbReference type="AlphaFoldDB" id="A0A031JW59"/>
<evidence type="ECO:0000256" key="3">
    <source>
        <dbReference type="ARBA" id="ARBA00022827"/>
    </source>
</evidence>
<accession>A0A031JW59</accession>
<dbReference type="SUPFAM" id="SSF56425">
    <property type="entry name" value="Succinate dehydrogenase/fumarate reductase flavoprotein, catalytic domain"/>
    <property type="match status" value="1"/>
</dbReference>
<comment type="cofactor">
    <cofactor evidence="1">
        <name>FAD</name>
        <dbReference type="ChEBI" id="CHEBI:57692"/>
    </cofactor>
</comment>
<keyword evidence="4" id="KW-0560">Oxidoreductase</keyword>
<dbReference type="InterPro" id="IPR036188">
    <property type="entry name" value="FAD/NAD-bd_sf"/>
</dbReference>
<evidence type="ECO:0000256" key="1">
    <source>
        <dbReference type="ARBA" id="ARBA00001974"/>
    </source>
</evidence>
<keyword evidence="3" id="KW-0274">FAD</keyword>
<dbReference type="PATRIC" id="fig|158500.4.peg.2896"/>
<dbReference type="eggNOG" id="COG1053">
    <property type="taxonomic scope" value="Bacteria"/>
</dbReference>
<protein>
    <submittedName>
        <fullName evidence="6">Fumarate reductase/succinate dehydrogenase flavoprotein domain-containing protein</fullName>
    </submittedName>
</protein>
<sequence>MPVMAERISVVSPVAGVEAAMSEALDYDVIVIGTGAAGLSAAALAAQGGASVLMVEAADRTGGSSALSGGVFYAAGTSLQREAGLEDDTAEAMFHYYMTLNQYKLEPALVRTLCERSAEAFEWLRGLGIGFTVDNLYSSGVDKIRRGHRATDGGAGIVEGLEGFLSGRNIDTVLDTRVETLLVENGRVCGIVADGAPVLSAATVIATGGFGANPEMLAQLYPDASRYGDLHWYIGAPTCRGDGLGLAAQVEGQLSKANRGLLLITPGFVKDLESYLPGWLMMVNRDGRRFIDETIEYSVLAAVLDEQPGRDCFAVFDEASRLASKTTKYRPAPNWTADRLLDHVEAGTLISAPTLEDLAGKLGVPAARLATTAERYNSLVQIGNDEDYFKPSAMLRPVAQGPFYAAHIRPAVICWTGTGIRIDTEARVLGADDRPVPGLYAAGETTGGMFGQCYAAGGASIGNAVVFGRIAGANAAKEKVNA</sequence>
<dbReference type="InterPro" id="IPR027477">
    <property type="entry name" value="Succ_DH/fumarate_Rdtase_cat_sf"/>
</dbReference>
<gene>
    <name evidence="6" type="ORF">BV97_02831</name>
</gene>
<comment type="caution">
    <text evidence="6">The sequence shown here is derived from an EMBL/GenBank/DDBJ whole genome shotgun (WGS) entry which is preliminary data.</text>
</comment>
<dbReference type="GO" id="GO:0016491">
    <property type="term" value="F:oxidoreductase activity"/>
    <property type="evidence" value="ECO:0007669"/>
    <property type="project" value="UniProtKB-KW"/>
</dbReference>
<dbReference type="PRINTS" id="PR00368">
    <property type="entry name" value="FADPNR"/>
</dbReference>
<evidence type="ECO:0000259" key="5">
    <source>
        <dbReference type="Pfam" id="PF00890"/>
    </source>
</evidence>
<dbReference type="InterPro" id="IPR003953">
    <property type="entry name" value="FAD-dep_OxRdtase_2_FAD-bd"/>
</dbReference>
<evidence type="ECO:0000313" key="6">
    <source>
        <dbReference type="EMBL" id="EZP81170.1"/>
    </source>
</evidence>
<name>A0A031JW59_9SPHN</name>
<dbReference type="Proteomes" id="UP000024329">
    <property type="component" value="Unassembled WGS sequence"/>
</dbReference>
<dbReference type="EMBL" id="JFYZ01000013">
    <property type="protein sequence ID" value="EZP81170.1"/>
    <property type="molecule type" value="Genomic_DNA"/>
</dbReference>
<dbReference type="Gene3D" id="3.90.700.10">
    <property type="entry name" value="Succinate dehydrogenase/fumarate reductase flavoprotein, catalytic domain"/>
    <property type="match status" value="1"/>
</dbReference>
<dbReference type="InterPro" id="IPR050315">
    <property type="entry name" value="FAD-oxidoreductase_2"/>
</dbReference>
<reference evidence="6 7" key="1">
    <citation type="submission" date="2014-03" db="EMBL/GenBank/DDBJ databases">
        <title>Whole genome sequence of Novosphingobium resinovorum KF1.</title>
        <authorList>
            <person name="Gan H.M."/>
            <person name="Gan H.Y."/>
            <person name="Chew T.H."/>
            <person name="Savka M.A."/>
        </authorList>
    </citation>
    <scope>NUCLEOTIDE SEQUENCE [LARGE SCALE GENOMIC DNA]</scope>
    <source>
        <strain evidence="6 7">KF1</strain>
    </source>
</reference>
<organism evidence="6 7">
    <name type="scientific">Novosphingobium resinovorum</name>
    <dbReference type="NCBI Taxonomy" id="158500"/>
    <lineage>
        <taxon>Bacteria</taxon>
        <taxon>Pseudomonadati</taxon>
        <taxon>Pseudomonadota</taxon>
        <taxon>Alphaproteobacteria</taxon>
        <taxon>Sphingomonadales</taxon>
        <taxon>Sphingomonadaceae</taxon>
        <taxon>Novosphingobium</taxon>
    </lineage>
</organism>
<dbReference type="GO" id="GO:0008202">
    <property type="term" value="P:steroid metabolic process"/>
    <property type="evidence" value="ECO:0007669"/>
    <property type="project" value="UniProtKB-ARBA"/>
</dbReference>
<keyword evidence="2" id="KW-0285">Flavoprotein</keyword>
<dbReference type="Gene3D" id="3.50.50.60">
    <property type="entry name" value="FAD/NAD(P)-binding domain"/>
    <property type="match status" value="1"/>
</dbReference>
<dbReference type="PRINTS" id="PR00411">
    <property type="entry name" value="PNDRDTASEI"/>
</dbReference>
<proteinExistence type="predicted"/>
<dbReference type="PANTHER" id="PTHR43400">
    <property type="entry name" value="FUMARATE REDUCTASE"/>
    <property type="match status" value="1"/>
</dbReference>
<dbReference type="PANTHER" id="PTHR43400:SF10">
    <property type="entry name" value="3-OXOSTEROID 1-DEHYDROGENASE"/>
    <property type="match status" value="1"/>
</dbReference>
<dbReference type="Pfam" id="PF00890">
    <property type="entry name" value="FAD_binding_2"/>
    <property type="match status" value="1"/>
</dbReference>
<evidence type="ECO:0000256" key="2">
    <source>
        <dbReference type="ARBA" id="ARBA00022630"/>
    </source>
</evidence>
<feature type="domain" description="FAD-dependent oxidoreductase 2 FAD-binding" evidence="5">
    <location>
        <begin position="28"/>
        <end position="461"/>
    </location>
</feature>